<gene>
    <name evidence="12" type="ORF">BGZ96_002474</name>
</gene>
<dbReference type="EMBL" id="JAAAIM010000147">
    <property type="protein sequence ID" value="KAG0293683.1"/>
    <property type="molecule type" value="Genomic_DNA"/>
</dbReference>
<reference evidence="12 13" key="1">
    <citation type="journal article" date="2020" name="Fungal Divers.">
        <title>Resolving the Mortierellaceae phylogeny through synthesis of multi-gene phylogenetics and phylogenomics.</title>
        <authorList>
            <person name="Vandepol N."/>
            <person name="Liber J."/>
            <person name="Desiro A."/>
            <person name="Na H."/>
            <person name="Kennedy M."/>
            <person name="Barry K."/>
            <person name="Grigoriev I.V."/>
            <person name="Miller A.N."/>
            <person name="O'Donnell K."/>
            <person name="Stajich J.E."/>
            <person name="Bonito G."/>
        </authorList>
    </citation>
    <scope>NUCLEOTIDE SEQUENCE [LARGE SCALE GENOMIC DNA]</scope>
    <source>
        <strain evidence="12 13">AD045</strain>
    </source>
</reference>
<evidence type="ECO:0000256" key="5">
    <source>
        <dbReference type="ARBA" id="ARBA00022927"/>
    </source>
</evidence>
<evidence type="ECO:0000256" key="11">
    <source>
        <dbReference type="SAM" id="Phobius"/>
    </source>
</evidence>
<dbReference type="Gene3D" id="1.20.5.110">
    <property type="match status" value="1"/>
</dbReference>
<evidence type="ECO:0000256" key="7">
    <source>
        <dbReference type="ARBA" id="ARBA00023054"/>
    </source>
</evidence>
<comment type="caution">
    <text evidence="12">The sequence shown here is derived from an EMBL/GenBank/DDBJ whole genome shotgun (WGS) entry which is preliminary data.</text>
</comment>
<evidence type="ECO:0000256" key="4">
    <source>
        <dbReference type="ARBA" id="ARBA00022692"/>
    </source>
</evidence>
<feature type="region of interest" description="Disordered" evidence="10">
    <location>
        <begin position="187"/>
        <end position="265"/>
    </location>
</feature>
<evidence type="ECO:0000256" key="1">
    <source>
        <dbReference type="ARBA" id="ARBA00004211"/>
    </source>
</evidence>
<evidence type="ECO:0000256" key="10">
    <source>
        <dbReference type="SAM" id="MobiDB-lite"/>
    </source>
</evidence>
<evidence type="ECO:0000256" key="3">
    <source>
        <dbReference type="ARBA" id="ARBA00022448"/>
    </source>
</evidence>
<dbReference type="PANTHER" id="PTHR15959">
    <property type="entry name" value="SYNTAXIN-18"/>
    <property type="match status" value="1"/>
</dbReference>
<feature type="coiled-coil region" evidence="9">
    <location>
        <begin position="86"/>
        <end position="113"/>
    </location>
</feature>
<feature type="transmembrane region" description="Helical" evidence="11">
    <location>
        <begin position="359"/>
        <end position="377"/>
    </location>
</feature>
<keyword evidence="7 9" id="KW-0175">Coiled coil</keyword>
<accession>A0ABQ7K812</accession>
<evidence type="ECO:0000313" key="12">
    <source>
        <dbReference type="EMBL" id="KAG0293683.1"/>
    </source>
</evidence>
<dbReference type="Proteomes" id="UP001194696">
    <property type="component" value="Unassembled WGS sequence"/>
</dbReference>
<feature type="coiled-coil region" evidence="9">
    <location>
        <begin position="276"/>
        <end position="303"/>
    </location>
</feature>
<evidence type="ECO:0000256" key="9">
    <source>
        <dbReference type="SAM" id="Coils"/>
    </source>
</evidence>
<sequence>MADLRAFILTIRPAYLNLARGGGSTGSRMGPPRRSDSIPNNGGGGGGGHRSVAGTTSSKVLQELLDTVGSLTSLSDKDRDSIDTQVKIMMRQIKGAIEELESLEQERRKRQRAKSAAGSGGFNQLLAAAASTMGSSGPVDQLAQHRQGVTLYLNERLASLATLHKDQYEVRIAREMEKRESSLFKALPKPTQGGVNGYGMTQRRNFNDTTTATPPLPVSGSPFTAAGGPEASGLNGSGGNRSDPSKGVSSSHDYYSQQGRPVDDQDFEQGLSAQERQMLEMENENIVRKLETELNQVRQLETSMIELSTLHSTIQEHLEIQTLQTNRLHEEAQTAINHIDAGNEQLLKAGKRNNSTRKWILFFLILASFVLLFLDWYD</sequence>
<keyword evidence="4 11" id="KW-0812">Transmembrane</keyword>
<feature type="compositionally biased region" description="Polar residues" evidence="10">
    <location>
        <begin position="247"/>
        <end position="259"/>
    </location>
</feature>
<name>A0ABQ7K812_9FUNG</name>
<keyword evidence="13" id="KW-1185">Reference proteome</keyword>
<evidence type="ECO:0008006" key="14">
    <source>
        <dbReference type="Google" id="ProtNLM"/>
    </source>
</evidence>
<protein>
    <recommendedName>
        <fullName evidence="14">t-SNARE coiled-coil homology domain-containing protein</fullName>
    </recommendedName>
</protein>
<feature type="region of interest" description="Disordered" evidence="10">
    <location>
        <begin position="20"/>
        <end position="53"/>
    </location>
</feature>
<keyword evidence="5" id="KW-0653">Protein transport</keyword>
<dbReference type="PANTHER" id="PTHR15959:SF0">
    <property type="entry name" value="SYNTAXIN-18"/>
    <property type="match status" value="1"/>
</dbReference>
<keyword evidence="3" id="KW-0813">Transport</keyword>
<organism evidence="12 13">
    <name type="scientific">Linnemannia gamsii</name>
    <dbReference type="NCBI Taxonomy" id="64522"/>
    <lineage>
        <taxon>Eukaryota</taxon>
        <taxon>Fungi</taxon>
        <taxon>Fungi incertae sedis</taxon>
        <taxon>Mucoromycota</taxon>
        <taxon>Mortierellomycotina</taxon>
        <taxon>Mortierellomycetes</taxon>
        <taxon>Mortierellales</taxon>
        <taxon>Mortierellaceae</taxon>
        <taxon>Linnemannia</taxon>
    </lineage>
</organism>
<keyword evidence="8 11" id="KW-0472">Membrane</keyword>
<comment type="similarity">
    <text evidence="2">Belongs to the syntaxin family.</text>
</comment>
<evidence type="ECO:0000256" key="6">
    <source>
        <dbReference type="ARBA" id="ARBA00022989"/>
    </source>
</evidence>
<proteinExistence type="inferred from homology"/>
<evidence type="ECO:0000256" key="2">
    <source>
        <dbReference type="ARBA" id="ARBA00009063"/>
    </source>
</evidence>
<keyword evidence="6 11" id="KW-1133">Transmembrane helix</keyword>
<feature type="compositionally biased region" description="Polar residues" evidence="10">
    <location>
        <begin position="202"/>
        <end position="213"/>
    </location>
</feature>
<evidence type="ECO:0000256" key="8">
    <source>
        <dbReference type="ARBA" id="ARBA00023136"/>
    </source>
</evidence>
<comment type="subcellular location">
    <subcellularLocation>
        <location evidence="1">Membrane</location>
        <topology evidence="1">Single-pass type IV membrane protein</topology>
    </subcellularLocation>
</comment>
<evidence type="ECO:0000313" key="13">
    <source>
        <dbReference type="Proteomes" id="UP001194696"/>
    </source>
</evidence>